<dbReference type="InParanoid" id="A0A067MY21"/>
<evidence type="ECO:0000256" key="11">
    <source>
        <dbReference type="ARBA" id="ARBA00023136"/>
    </source>
</evidence>
<feature type="region of interest" description="Disordered" evidence="13">
    <location>
        <begin position="34"/>
        <end position="54"/>
    </location>
</feature>
<comment type="subcellular location">
    <subcellularLocation>
        <location evidence="1">Endoplasmic reticulum membrane</location>
        <topology evidence="1">Single-pass membrane protein</topology>
    </subcellularLocation>
</comment>
<evidence type="ECO:0000256" key="3">
    <source>
        <dbReference type="ARBA" id="ARBA00006739"/>
    </source>
</evidence>
<evidence type="ECO:0000256" key="4">
    <source>
        <dbReference type="ARBA" id="ARBA00012583"/>
    </source>
</evidence>
<dbReference type="SUPFAM" id="SSF53448">
    <property type="entry name" value="Nucleotide-diphospho-sugar transferases"/>
    <property type="match status" value="1"/>
</dbReference>
<comment type="catalytic activity">
    <reaction evidence="12">
        <text>a di-trans,poly-cis-dolichyl phosphate + UDP-alpha-D-glucose = a di-trans,poly-cis-dolichyl beta-D-glucosyl phosphate + UDP</text>
        <dbReference type="Rhea" id="RHEA:15401"/>
        <dbReference type="Rhea" id="RHEA-COMP:19498"/>
        <dbReference type="Rhea" id="RHEA-COMP:19502"/>
        <dbReference type="ChEBI" id="CHEBI:57525"/>
        <dbReference type="ChEBI" id="CHEBI:57683"/>
        <dbReference type="ChEBI" id="CHEBI:58223"/>
        <dbReference type="ChEBI" id="CHEBI:58885"/>
        <dbReference type="EC" id="2.4.1.117"/>
    </reaction>
    <physiologicalReaction direction="left-to-right" evidence="12">
        <dbReference type="Rhea" id="RHEA:15402"/>
    </physiologicalReaction>
</comment>
<dbReference type="PANTHER" id="PTHR10859:SF91">
    <property type="entry name" value="DOLICHYL-PHOSPHATE BETA-GLUCOSYLTRANSFERASE"/>
    <property type="match status" value="1"/>
</dbReference>
<dbReference type="Proteomes" id="UP000027195">
    <property type="component" value="Unassembled WGS sequence"/>
</dbReference>
<protein>
    <recommendedName>
        <fullName evidence="4">dolichyl-phosphate beta-glucosyltransferase</fullName>
        <ecNumber evidence="4">2.4.1.117</ecNumber>
    </recommendedName>
</protein>
<keyword evidence="5" id="KW-0328">Glycosyltransferase</keyword>
<name>A0A067MY21_BOTB1</name>
<dbReference type="HOGENOM" id="CLU_033536_9_1_1"/>
<evidence type="ECO:0000256" key="13">
    <source>
        <dbReference type="SAM" id="MobiDB-lite"/>
    </source>
</evidence>
<dbReference type="InterPro" id="IPR001173">
    <property type="entry name" value="Glyco_trans_2-like"/>
</dbReference>
<dbReference type="STRING" id="930990.A0A067MY21"/>
<evidence type="ECO:0000259" key="14">
    <source>
        <dbReference type="Pfam" id="PF00535"/>
    </source>
</evidence>
<evidence type="ECO:0000256" key="8">
    <source>
        <dbReference type="ARBA" id="ARBA00022824"/>
    </source>
</evidence>
<reference evidence="16" key="1">
    <citation type="journal article" date="2014" name="Proc. Natl. Acad. Sci. U.S.A.">
        <title>Extensive sampling of basidiomycete genomes demonstrates inadequacy of the white-rot/brown-rot paradigm for wood decay fungi.</title>
        <authorList>
            <person name="Riley R."/>
            <person name="Salamov A.A."/>
            <person name="Brown D.W."/>
            <person name="Nagy L.G."/>
            <person name="Floudas D."/>
            <person name="Held B.W."/>
            <person name="Levasseur A."/>
            <person name="Lombard V."/>
            <person name="Morin E."/>
            <person name="Otillar R."/>
            <person name="Lindquist E.A."/>
            <person name="Sun H."/>
            <person name="LaButti K.M."/>
            <person name="Schmutz J."/>
            <person name="Jabbour D."/>
            <person name="Luo H."/>
            <person name="Baker S.E."/>
            <person name="Pisabarro A.G."/>
            <person name="Walton J.D."/>
            <person name="Blanchette R.A."/>
            <person name="Henrissat B."/>
            <person name="Martin F."/>
            <person name="Cullen D."/>
            <person name="Hibbett D.S."/>
            <person name="Grigoriev I.V."/>
        </authorList>
    </citation>
    <scope>NUCLEOTIDE SEQUENCE [LARGE SCALE GENOMIC DNA]</scope>
    <source>
        <strain evidence="16">FD-172 SS1</strain>
    </source>
</reference>
<dbReference type="FunCoup" id="A0A067MY21">
    <property type="interactions" value="457"/>
</dbReference>
<dbReference type="Gene3D" id="3.90.550.10">
    <property type="entry name" value="Spore Coat Polysaccharide Biosynthesis Protein SpsA, Chain A"/>
    <property type="match status" value="1"/>
</dbReference>
<comment type="similarity">
    <text evidence="3">Belongs to the glycosyltransferase 2 family.</text>
</comment>
<keyword evidence="6 15" id="KW-0808">Transferase</keyword>
<evidence type="ECO:0000256" key="1">
    <source>
        <dbReference type="ARBA" id="ARBA00004389"/>
    </source>
</evidence>
<dbReference type="InterPro" id="IPR035518">
    <property type="entry name" value="DPG_synthase"/>
</dbReference>
<evidence type="ECO:0000256" key="7">
    <source>
        <dbReference type="ARBA" id="ARBA00022692"/>
    </source>
</evidence>
<keyword evidence="16" id="KW-1185">Reference proteome</keyword>
<evidence type="ECO:0000313" key="16">
    <source>
        <dbReference type="Proteomes" id="UP000027195"/>
    </source>
</evidence>
<feature type="domain" description="Glycosyltransferase 2-like" evidence="14">
    <location>
        <begin position="61"/>
        <end position="233"/>
    </location>
</feature>
<evidence type="ECO:0000256" key="9">
    <source>
        <dbReference type="ARBA" id="ARBA00022968"/>
    </source>
</evidence>
<accession>A0A067MY21</accession>
<keyword evidence="10" id="KW-1133">Transmembrane helix</keyword>
<evidence type="ECO:0000256" key="12">
    <source>
        <dbReference type="ARBA" id="ARBA00045097"/>
    </source>
</evidence>
<keyword evidence="9" id="KW-0735">Signal-anchor</keyword>
<dbReference type="GO" id="GO:0004581">
    <property type="term" value="F:dolichyl-phosphate beta-glucosyltransferase activity"/>
    <property type="evidence" value="ECO:0007669"/>
    <property type="project" value="UniProtKB-EC"/>
</dbReference>
<keyword evidence="7" id="KW-0812">Transmembrane</keyword>
<dbReference type="GO" id="GO:0006487">
    <property type="term" value="P:protein N-linked glycosylation"/>
    <property type="evidence" value="ECO:0007669"/>
    <property type="project" value="TreeGrafter"/>
</dbReference>
<dbReference type="EC" id="2.4.1.117" evidence="4"/>
<dbReference type="CDD" id="cd04188">
    <property type="entry name" value="DPG_synthase"/>
    <property type="match status" value="1"/>
</dbReference>
<dbReference type="PANTHER" id="PTHR10859">
    <property type="entry name" value="GLYCOSYL TRANSFERASE"/>
    <property type="match status" value="1"/>
</dbReference>
<gene>
    <name evidence="15" type="ORF">BOTBODRAFT_28169</name>
</gene>
<keyword evidence="8" id="KW-0256">Endoplasmic reticulum</keyword>
<evidence type="ECO:0000256" key="5">
    <source>
        <dbReference type="ARBA" id="ARBA00022676"/>
    </source>
</evidence>
<dbReference type="GO" id="GO:0005789">
    <property type="term" value="C:endoplasmic reticulum membrane"/>
    <property type="evidence" value="ECO:0007669"/>
    <property type="project" value="UniProtKB-SubCell"/>
</dbReference>
<proteinExistence type="inferred from homology"/>
<evidence type="ECO:0000313" key="15">
    <source>
        <dbReference type="EMBL" id="KDQ19600.1"/>
    </source>
</evidence>
<evidence type="ECO:0000256" key="2">
    <source>
        <dbReference type="ARBA" id="ARBA00004922"/>
    </source>
</evidence>
<sequence length="316" mass="34645">MLVAVLAAGIALYITAHIALIILSPKPMTPTAEEKTFLSASSPTKPQPLPSLSDPASVQLSVVVPAYNESTRLPPMLRTTLAHLASVRPARTYEVLIVDDGSSDSTSAVALTLASAHPKEDIRVVRLRRNRGKGAAVKHGFLHARGERILMVDADGASRFEDLEKLWEEMDKIEKDGQGVVVGSRAHLVGTEAVVKRSLVRNILMHGFHFLLRTFGVGHIRDTQCGFKLFTRTTSQSLFPSLHITNWIFDVELLLLARMLRVPVAEVPVAWEEVAGSKIRLLWDSLGMLTDLIVIRGNYALGRWRPVSVGAGKKVD</sequence>
<evidence type="ECO:0000256" key="10">
    <source>
        <dbReference type="ARBA" id="ARBA00022989"/>
    </source>
</evidence>
<comment type="pathway">
    <text evidence="2">Protein modification; protein glycosylation.</text>
</comment>
<keyword evidence="11" id="KW-0472">Membrane</keyword>
<dbReference type="OrthoDB" id="3784at2759"/>
<organism evidence="15 16">
    <name type="scientific">Botryobasidium botryosum (strain FD-172 SS1)</name>
    <dbReference type="NCBI Taxonomy" id="930990"/>
    <lineage>
        <taxon>Eukaryota</taxon>
        <taxon>Fungi</taxon>
        <taxon>Dikarya</taxon>
        <taxon>Basidiomycota</taxon>
        <taxon>Agaricomycotina</taxon>
        <taxon>Agaricomycetes</taxon>
        <taxon>Cantharellales</taxon>
        <taxon>Botryobasidiaceae</taxon>
        <taxon>Botryobasidium</taxon>
    </lineage>
</organism>
<dbReference type="InterPro" id="IPR029044">
    <property type="entry name" value="Nucleotide-diphossugar_trans"/>
</dbReference>
<evidence type="ECO:0000256" key="6">
    <source>
        <dbReference type="ARBA" id="ARBA00022679"/>
    </source>
</evidence>
<dbReference type="AlphaFoldDB" id="A0A067MY21"/>
<dbReference type="EMBL" id="KL198019">
    <property type="protein sequence ID" value="KDQ19600.1"/>
    <property type="molecule type" value="Genomic_DNA"/>
</dbReference>
<dbReference type="Pfam" id="PF00535">
    <property type="entry name" value="Glycos_transf_2"/>
    <property type="match status" value="1"/>
</dbReference>